<feature type="transmembrane region" description="Helical" evidence="9">
    <location>
        <begin position="31"/>
        <end position="53"/>
    </location>
</feature>
<dbReference type="CDD" id="cd06582">
    <property type="entry name" value="TM_PBP1_LivH_like"/>
    <property type="match status" value="1"/>
</dbReference>
<evidence type="ECO:0000313" key="11">
    <source>
        <dbReference type="Proteomes" id="UP000515728"/>
    </source>
</evidence>
<dbReference type="InterPro" id="IPR001851">
    <property type="entry name" value="ABC_transp_permease"/>
</dbReference>
<feature type="transmembrane region" description="Helical" evidence="9">
    <location>
        <begin position="252"/>
        <end position="272"/>
    </location>
</feature>
<keyword evidence="7 9" id="KW-0472">Membrane</keyword>
<sequence length="287" mass="29766">MLSLIITSLSATAVLVPLVVSVSLVFRVSGVVNFGAGFFCVFAGAACASWGAAGPLLGVVLTLLAGAVLGALTYLVAIVPAQRRGVRVIGLTLSTLGFGLLLSFVTRQWFGGDPSIVQPWIVGSVSIGDFQTAWQRLLVIALALVVLLILYALFDRTLVGRTLTAVSHDRELAEMYGVRSARMQLLAWVVSGVCLMVSGIFQATLASVSVDVAPTLLVLSLVGAVIGGLGSLLGAVGGSLVAGVAMTVTDQFISPGFQLTALFIVLSLVLLFRPAGLFTFRGTAERV</sequence>
<evidence type="ECO:0000256" key="1">
    <source>
        <dbReference type="ARBA" id="ARBA00004651"/>
    </source>
</evidence>
<feature type="transmembrane region" description="Helical" evidence="9">
    <location>
        <begin position="88"/>
        <end position="110"/>
    </location>
</feature>
<keyword evidence="3" id="KW-1003">Cell membrane</keyword>
<keyword evidence="2" id="KW-0813">Transport</keyword>
<gene>
    <name evidence="10" type="ORF">H6H00_19865</name>
</gene>
<proteinExistence type="inferred from homology"/>
<evidence type="ECO:0000256" key="6">
    <source>
        <dbReference type="ARBA" id="ARBA00022989"/>
    </source>
</evidence>
<comment type="subcellular location">
    <subcellularLocation>
        <location evidence="1">Cell membrane</location>
        <topology evidence="1">Multi-pass membrane protein</topology>
    </subcellularLocation>
</comment>
<name>A0A7G7MCH1_9PSEU</name>
<feature type="transmembrane region" description="Helical" evidence="9">
    <location>
        <begin position="185"/>
        <end position="205"/>
    </location>
</feature>
<organism evidence="10 11">
    <name type="scientific">Pseudonocardia petroleophila</name>
    <dbReference type="NCBI Taxonomy" id="37331"/>
    <lineage>
        <taxon>Bacteria</taxon>
        <taxon>Bacillati</taxon>
        <taxon>Actinomycetota</taxon>
        <taxon>Actinomycetes</taxon>
        <taxon>Pseudonocardiales</taxon>
        <taxon>Pseudonocardiaceae</taxon>
        <taxon>Pseudonocardia</taxon>
    </lineage>
</organism>
<feature type="transmembrane region" description="Helical" evidence="9">
    <location>
        <begin position="6"/>
        <end position="26"/>
    </location>
</feature>
<evidence type="ECO:0000256" key="3">
    <source>
        <dbReference type="ARBA" id="ARBA00022475"/>
    </source>
</evidence>
<evidence type="ECO:0000313" key="10">
    <source>
        <dbReference type="EMBL" id="QNG50482.1"/>
    </source>
</evidence>
<evidence type="ECO:0000256" key="2">
    <source>
        <dbReference type="ARBA" id="ARBA00022448"/>
    </source>
</evidence>
<evidence type="ECO:0000256" key="5">
    <source>
        <dbReference type="ARBA" id="ARBA00022970"/>
    </source>
</evidence>
<accession>A0A7G7MCH1</accession>
<evidence type="ECO:0000256" key="9">
    <source>
        <dbReference type="SAM" id="Phobius"/>
    </source>
</evidence>
<keyword evidence="11" id="KW-1185">Reference proteome</keyword>
<feature type="transmembrane region" description="Helical" evidence="9">
    <location>
        <begin position="59"/>
        <end position="81"/>
    </location>
</feature>
<dbReference type="KEGG" id="ppel:H6H00_19865"/>
<evidence type="ECO:0000256" key="4">
    <source>
        <dbReference type="ARBA" id="ARBA00022692"/>
    </source>
</evidence>
<dbReference type="GO" id="GO:0022857">
    <property type="term" value="F:transmembrane transporter activity"/>
    <property type="evidence" value="ECO:0007669"/>
    <property type="project" value="InterPro"/>
</dbReference>
<feature type="transmembrane region" description="Helical" evidence="9">
    <location>
        <begin position="133"/>
        <end position="154"/>
    </location>
</feature>
<dbReference type="GO" id="GO:0006865">
    <property type="term" value="P:amino acid transport"/>
    <property type="evidence" value="ECO:0007669"/>
    <property type="project" value="UniProtKB-KW"/>
</dbReference>
<dbReference type="GO" id="GO:0005886">
    <property type="term" value="C:plasma membrane"/>
    <property type="evidence" value="ECO:0007669"/>
    <property type="project" value="UniProtKB-SubCell"/>
</dbReference>
<keyword evidence="4 9" id="KW-0812">Transmembrane</keyword>
<dbReference type="PANTHER" id="PTHR11795">
    <property type="entry name" value="BRANCHED-CHAIN AMINO ACID TRANSPORT SYSTEM PERMEASE PROTEIN LIVH"/>
    <property type="match status" value="1"/>
</dbReference>
<keyword evidence="6 9" id="KW-1133">Transmembrane helix</keyword>
<feature type="transmembrane region" description="Helical" evidence="9">
    <location>
        <begin position="217"/>
        <end position="245"/>
    </location>
</feature>
<dbReference type="RefSeq" id="WP_185717244.1">
    <property type="nucleotide sequence ID" value="NZ_BAAAWI010000001.1"/>
</dbReference>
<dbReference type="EMBL" id="CP060131">
    <property type="protein sequence ID" value="QNG50482.1"/>
    <property type="molecule type" value="Genomic_DNA"/>
</dbReference>
<protein>
    <submittedName>
        <fullName evidence="10">Branched-chain amino acid ABC transporter permease</fullName>
    </submittedName>
</protein>
<comment type="similarity">
    <text evidence="8">Belongs to the binding-protein-dependent transport system permease family. LivHM subfamily.</text>
</comment>
<dbReference type="InterPro" id="IPR052157">
    <property type="entry name" value="BCAA_transport_permease"/>
</dbReference>
<dbReference type="PANTHER" id="PTHR11795:SF450">
    <property type="entry name" value="ABC TRANSPORTER PERMEASE PROTEIN"/>
    <property type="match status" value="1"/>
</dbReference>
<dbReference type="Pfam" id="PF02653">
    <property type="entry name" value="BPD_transp_2"/>
    <property type="match status" value="1"/>
</dbReference>
<dbReference type="AlphaFoldDB" id="A0A7G7MCH1"/>
<evidence type="ECO:0000256" key="7">
    <source>
        <dbReference type="ARBA" id="ARBA00023136"/>
    </source>
</evidence>
<evidence type="ECO:0000256" key="8">
    <source>
        <dbReference type="ARBA" id="ARBA00037998"/>
    </source>
</evidence>
<keyword evidence="5" id="KW-0029">Amino-acid transport</keyword>
<reference evidence="10 11" key="1">
    <citation type="submission" date="2020-08" db="EMBL/GenBank/DDBJ databases">
        <authorList>
            <person name="Mo P."/>
        </authorList>
    </citation>
    <scope>NUCLEOTIDE SEQUENCE [LARGE SCALE GENOMIC DNA]</scope>
    <source>
        <strain evidence="10 11">CGMCC 4.1532</strain>
    </source>
</reference>
<dbReference type="Proteomes" id="UP000515728">
    <property type="component" value="Chromosome"/>
</dbReference>